<dbReference type="InterPro" id="IPR014710">
    <property type="entry name" value="RmlC-like_jellyroll"/>
</dbReference>
<dbReference type="PROSITE" id="PS00028">
    <property type="entry name" value="ZINC_FINGER_C2H2_1"/>
    <property type="match status" value="1"/>
</dbReference>
<feature type="region of interest" description="Disordered" evidence="1">
    <location>
        <begin position="498"/>
        <end position="575"/>
    </location>
</feature>
<feature type="compositionally biased region" description="Low complexity" evidence="1">
    <location>
        <begin position="510"/>
        <end position="519"/>
    </location>
</feature>
<proteinExistence type="predicted"/>
<reference evidence="3 4" key="1">
    <citation type="journal article" date="2018" name="PLoS Pathog.">
        <title>Evolution of structural diversity of trichothecenes, a family of toxins produced by plant pathogenic and entomopathogenic fungi.</title>
        <authorList>
            <person name="Proctor R.H."/>
            <person name="McCormick S.P."/>
            <person name="Kim H.S."/>
            <person name="Cardoza R.E."/>
            <person name="Stanley A.M."/>
            <person name="Lindo L."/>
            <person name="Kelly A."/>
            <person name="Brown D.W."/>
            <person name="Lee T."/>
            <person name="Vaughan M.M."/>
            <person name="Alexander N.J."/>
            <person name="Busman M."/>
            <person name="Gutierrez S."/>
        </authorList>
    </citation>
    <scope>NUCLEOTIDE SEQUENCE [LARGE SCALE GENOMIC DNA]</scope>
    <source>
        <strain evidence="3 4">NRRL 20695</strain>
    </source>
</reference>
<feature type="domain" description="C2H2-type" evidence="2">
    <location>
        <begin position="254"/>
        <end position="277"/>
    </location>
</feature>
<dbReference type="OrthoDB" id="3545073at2759"/>
<evidence type="ECO:0000256" key="1">
    <source>
        <dbReference type="SAM" id="MobiDB-lite"/>
    </source>
</evidence>
<dbReference type="AlphaFoldDB" id="A0A395TBS0"/>
<dbReference type="InterPro" id="IPR011051">
    <property type="entry name" value="RmlC_Cupin_sf"/>
</dbReference>
<dbReference type="EMBL" id="PXOG01000002">
    <property type="protein sequence ID" value="RGP81792.1"/>
    <property type="molecule type" value="Genomic_DNA"/>
</dbReference>
<feature type="compositionally biased region" description="Polar residues" evidence="1">
    <location>
        <begin position="554"/>
        <end position="574"/>
    </location>
</feature>
<feature type="compositionally biased region" description="Low complexity" evidence="1">
    <location>
        <begin position="116"/>
        <end position="125"/>
    </location>
</feature>
<dbReference type="InterPro" id="IPR013087">
    <property type="entry name" value="Znf_C2H2_type"/>
</dbReference>
<dbReference type="InterPro" id="IPR008579">
    <property type="entry name" value="UGlyAH_Cupin_dom"/>
</dbReference>
<dbReference type="Gene3D" id="2.60.120.10">
    <property type="entry name" value="Jelly Rolls"/>
    <property type="match status" value="1"/>
</dbReference>
<feature type="region of interest" description="Disordered" evidence="1">
    <location>
        <begin position="78"/>
        <end position="138"/>
    </location>
</feature>
<accession>A0A395TBS0</accession>
<name>A0A395TBS0_9HYPO</name>
<organism evidence="3 4">
    <name type="scientific">Fusarium longipes</name>
    <dbReference type="NCBI Taxonomy" id="694270"/>
    <lineage>
        <taxon>Eukaryota</taxon>
        <taxon>Fungi</taxon>
        <taxon>Dikarya</taxon>
        <taxon>Ascomycota</taxon>
        <taxon>Pezizomycotina</taxon>
        <taxon>Sordariomycetes</taxon>
        <taxon>Hypocreomycetidae</taxon>
        <taxon>Hypocreales</taxon>
        <taxon>Nectriaceae</taxon>
        <taxon>Fusarium</taxon>
    </lineage>
</organism>
<feature type="region of interest" description="Disordered" evidence="1">
    <location>
        <begin position="292"/>
        <end position="363"/>
    </location>
</feature>
<gene>
    <name evidence="3" type="ORF">FLONG3_96</name>
</gene>
<evidence type="ECO:0000259" key="2">
    <source>
        <dbReference type="PROSITE" id="PS00028"/>
    </source>
</evidence>
<evidence type="ECO:0000313" key="4">
    <source>
        <dbReference type="Proteomes" id="UP000266234"/>
    </source>
</evidence>
<dbReference type="STRING" id="694270.A0A395TBS0"/>
<keyword evidence="4" id="KW-1185">Reference proteome</keyword>
<dbReference type="SUPFAM" id="SSF51182">
    <property type="entry name" value="RmlC-like cupins"/>
    <property type="match status" value="1"/>
</dbReference>
<sequence>MLGGTGAPIFTPDEERHLKRLEHDAHTGAKWAAVNIPKENTEPEPARIVSDLNGTALKTSQAKLSSMLASNPKIQAAQSEWEKKIRPQSHIRPPSIGSGVPSLRPPQPHRKRESPSSDVSAAPASKRQNGEFDTTPRQQALRFTEEEVTRQMSELTAQSQKHFATPNELLKKYTGQASPTPVPLPVSAPVQTPVATPPTKSPAVGDVVIPIIIAEGDRPYTAYPSPNGETTSACGALIPPKYKEHDDPELRFVCPVRDCRRLFDKLRGLGGHFGAGHCSSTFNDNGDGTLSRVGSYQKNGPGGTPGIIVSRNPLPANAPPPVDPGLSVFATFQQNRNSRAEQPSKRPSRSQETPVLPPVPLVRSSTSDSNVKAFLHLYLSADQTEYHREDIDFMLSLPRKRDLTDSWKEGHRGKTLDINHYACALAFITGREVDADEQCTAARSTTKLTARPTARLSTPCIALPTGMPTTAVQAFSPLKTCVGCKYWCHLQRRSNACDWNPHPMPRNRTSGGSARSSSSEDATPTMDVDEEDPDEPSAVAEVHELMQTKRRSSARTLADTTVKQSTVGTGSNQMGGMELEMEDWEVAPGRMKDDSSSDNIAFSNSYLTSGQPVTVSEDISFNVIVLKPGTSSHWNVEDDKLRTCSVAAGKVRVTMGEQTFQLGPNGMFVVRPGQSCKVENRIYVDSVVHCTTIGDFALQ</sequence>
<comment type="caution">
    <text evidence="3">The sequence shown here is derived from an EMBL/GenBank/DDBJ whole genome shotgun (WGS) entry which is preliminary data.</text>
</comment>
<dbReference type="Proteomes" id="UP000266234">
    <property type="component" value="Unassembled WGS sequence"/>
</dbReference>
<evidence type="ECO:0000313" key="3">
    <source>
        <dbReference type="EMBL" id="RGP81792.1"/>
    </source>
</evidence>
<protein>
    <recommendedName>
        <fullName evidence="2">C2H2-type domain-containing protein</fullName>
    </recommendedName>
</protein>
<dbReference type="Pfam" id="PF05899">
    <property type="entry name" value="Cupin_3"/>
    <property type="match status" value="1"/>
</dbReference>